<dbReference type="STRING" id="1150600.ADIARSV_1724"/>
<name>R9GU51_9SPHI</name>
<dbReference type="SUPFAM" id="SSF51445">
    <property type="entry name" value="(Trans)glycosidases"/>
    <property type="match status" value="1"/>
</dbReference>
<organism evidence="1 2">
    <name type="scientific">Arcticibacter svalbardensis MN12-7</name>
    <dbReference type="NCBI Taxonomy" id="1150600"/>
    <lineage>
        <taxon>Bacteria</taxon>
        <taxon>Pseudomonadati</taxon>
        <taxon>Bacteroidota</taxon>
        <taxon>Sphingobacteriia</taxon>
        <taxon>Sphingobacteriales</taxon>
        <taxon>Sphingobacteriaceae</taxon>
        <taxon>Arcticibacter</taxon>
    </lineage>
</organism>
<proteinExistence type="predicted"/>
<sequence>MIRSLNVFKGVVLSYLLFILPTIAFSQLKISPYLLGENAWSPKGVLQVQNLIKNVNFQTVRIGGNGYENAEFIYKDAIKLIAFVRAVGAEPILQMPRQFKDGDKAYHAIAYINGKMDQHIKFWCIGNEPDHHNQLASPEEVYDYFSKISTQIKRYDSHAKILGFDLSSYQPKYLNRLLGGNLDLTGRIPHHDYYYLDVLSFHGYRFADIAMFEGQVKELKSVLSVLNKKRDTGNPLGWAITEFNSHWKLDASLGANYSPYNFHNGQIFAEMFDLGMREGAFTICPWSMLEGGAHRSGTDLSLFDELNGKYMPRSNYYHTQLLAQNFKENYLQHSPNAKGLTIIPMGDENGLAIMVLNKNETERQAYVFKLRREQKEDNSTVYINANLDQVYKGEILAATTQMILFDSKGQATKIITYSAKDAYAMTSPVEKDL</sequence>
<keyword evidence="2" id="KW-1185">Reference proteome</keyword>
<dbReference type="EMBL" id="AQPN01000063">
    <property type="protein sequence ID" value="EOR95236.1"/>
    <property type="molecule type" value="Genomic_DNA"/>
</dbReference>
<evidence type="ECO:0000313" key="2">
    <source>
        <dbReference type="Proteomes" id="UP000014174"/>
    </source>
</evidence>
<protein>
    <submittedName>
        <fullName evidence="1">Uncharacterized protein</fullName>
    </submittedName>
</protein>
<dbReference type="OrthoDB" id="859426at2"/>
<gene>
    <name evidence="1" type="ORF">ADIARSV_1724</name>
</gene>
<dbReference type="eggNOG" id="COG3534">
    <property type="taxonomic scope" value="Bacteria"/>
</dbReference>
<dbReference type="Proteomes" id="UP000014174">
    <property type="component" value="Unassembled WGS sequence"/>
</dbReference>
<dbReference type="AlphaFoldDB" id="R9GU51"/>
<dbReference type="InterPro" id="IPR017853">
    <property type="entry name" value="GH"/>
</dbReference>
<comment type="caution">
    <text evidence="1">The sequence shown here is derived from an EMBL/GenBank/DDBJ whole genome shotgun (WGS) entry which is preliminary data.</text>
</comment>
<dbReference type="Gene3D" id="3.20.20.80">
    <property type="entry name" value="Glycosidases"/>
    <property type="match status" value="1"/>
</dbReference>
<accession>R9GU51</accession>
<dbReference type="RefSeq" id="WP_016194960.1">
    <property type="nucleotide sequence ID" value="NZ_AQPN01000063.1"/>
</dbReference>
<reference evidence="1 2" key="1">
    <citation type="journal article" date="2013" name="Genome Announc.">
        <title>Draft Genome Sequence of Arcticibacter svalbardensis Strain MN12-7T, a Member of the Family Sphingobacteriaceae Isolated from an Arctic Soil Sample.</title>
        <authorList>
            <person name="Shivaji S."/>
            <person name="Ara S."/>
            <person name="Prasad S."/>
            <person name="Manasa B.P."/>
            <person name="Begum Z."/>
            <person name="Singh A."/>
            <person name="Kumar Pinnaka A."/>
        </authorList>
    </citation>
    <scope>NUCLEOTIDE SEQUENCE [LARGE SCALE GENOMIC DNA]</scope>
    <source>
        <strain evidence="1 2">MN12-7</strain>
    </source>
</reference>
<evidence type="ECO:0000313" key="1">
    <source>
        <dbReference type="EMBL" id="EOR95236.1"/>
    </source>
</evidence>